<name>A0A2G9FXW5_9LAMI</name>
<dbReference type="AlphaFoldDB" id="A0A2G9FXW5"/>
<accession>A0A2G9FXW5</accession>
<comment type="caution">
    <text evidence="2">The sequence shown here is derived from an EMBL/GenBank/DDBJ whole genome shotgun (WGS) entry which is preliminary data.</text>
</comment>
<protein>
    <submittedName>
        <fullName evidence="2">Uncharacterized protein</fullName>
    </submittedName>
</protein>
<sequence length="55" mass="5934">MVCPLVAVGLVNNCQQTYAVILFQVTILATAVGVLFSPFETNGKKLTDILVIDDH</sequence>
<evidence type="ECO:0000313" key="2">
    <source>
        <dbReference type="EMBL" id="PIM97898.1"/>
    </source>
</evidence>
<dbReference type="OrthoDB" id="4139357at2759"/>
<gene>
    <name evidence="2" type="ORF">CDL12_29627</name>
</gene>
<keyword evidence="1" id="KW-1133">Transmembrane helix</keyword>
<feature type="transmembrane region" description="Helical" evidence="1">
    <location>
        <begin position="18"/>
        <end position="36"/>
    </location>
</feature>
<keyword evidence="1" id="KW-0812">Transmembrane</keyword>
<keyword evidence="1" id="KW-0472">Membrane</keyword>
<proteinExistence type="predicted"/>
<dbReference type="EMBL" id="NKXS01008994">
    <property type="protein sequence ID" value="PIM97898.1"/>
    <property type="molecule type" value="Genomic_DNA"/>
</dbReference>
<evidence type="ECO:0000256" key="1">
    <source>
        <dbReference type="SAM" id="Phobius"/>
    </source>
</evidence>
<dbReference type="STRING" id="429701.A0A2G9FXW5"/>
<evidence type="ECO:0000313" key="3">
    <source>
        <dbReference type="Proteomes" id="UP000231279"/>
    </source>
</evidence>
<reference evidence="3" key="1">
    <citation type="journal article" date="2018" name="Gigascience">
        <title>Genome assembly of the Pink Ipe (Handroanthus impetiginosus, Bignoniaceae), a highly valued, ecologically keystone Neotropical timber forest tree.</title>
        <authorList>
            <person name="Silva-Junior O.B."/>
            <person name="Grattapaglia D."/>
            <person name="Novaes E."/>
            <person name="Collevatti R.G."/>
        </authorList>
    </citation>
    <scope>NUCLEOTIDE SEQUENCE [LARGE SCALE GENOMIC DNA]</scope>
    <source>
        <strain evidence="3">cv. UFG-1</strain>
    </source>
</reference>
<dbReference type="Proteomes" id="UP000231279">
    <property type="component" value="Unassembled WGS sequence"/>
</dbReference>
<keyword evidence="3" id="KW-1185">Reference proteome</keyword>
<organism evidence="2 3">
    <name type="scientific">Handroanthus impetiginosus</name>
    <dbReference type="NCBI Taxonomy" id="429701"/>
    <lineage>
        <taxon>Eukaryota</taxon>
        <taxon>Viridiplantae</taxon>
        <taxon>Streptophyta</taxon>
        <taxon>Embryophyta</taxon>
        <taxon>Tracheophyta</taxon>
        <taxon>Spermatophyta</taxon>
        <taxon>Magnoliopsida</taxon>
        <taxon>eudicotyledons</taxon>
        <taxon>Gunneridae</taxon>
        <taxon>Pentapetalae</taxon>
        <taxon>asterids</taxon>
        <taxon>lamiids</taxon>
        <taxon>Lamiales</taxon>
        <taxon>Bignoniaceae</taxon>
        <taxon>Crescentiina</taxon>
        <taxon>Tabebuia alliance</taxon>
        <taxon>Handroanthus</taxon>
    </lineage>
</organism>